<comment type="caution">
    <text evidence="7">The sequence shown here is derived from an EMBL/GenBank/DDBJ whole genome shotgun (WGS) entry which is preliminary data.</text>
</comment>
<keyword evidence="2" id="KW-0479">Metal-binding</keyword>
<dbReference type="AlphaFoldDB" id="A0A9W4TW58"/>
<protein>
    <recommendedName>
        <fullName evidence="6">Macro domain-containing protein</fullName>
    </recommendedName>
</protein>
<keyword evidence="4" id="KW-0862">Zinc</keyword>
<dbReference type="PROSITE" id="PS51154">
    <property type="entry name" value="MACRO"/>
    <property type="match status" value="1"/>
</dbReference>
<evidence type="ECO:0000256" key="3">
    <source>
        <dbReference type="ARBA" id="ARBA00022801"/>
    </source>
</evidence>
<dbReference type="PANTHER" id="PTHR11106:SF121">
    <property type="entry name" value="ADP-RIBOSE 1''-PHOSPHATE PHOSPHATASE"/>
    <property type="match status" value="1"/>
</dbReference>
<keyword evidence="8" id="KW-1185">Reference proteome</keyword>
<dbReference type="SUPFAM" id="SSF52949">
    <property type="entry name" value="Macro domain-like"/>
    <property type="match status" value="1"/>
</dbReference>
<organism evidence="7 8">
    <name type="scientific">Candida verbasci</name>
    <dbReference type="NCBI Taxonomy" id="1227364"/>
    <lineage>
        <taxon>Eukaryota</taxon>
        <taxon>Fungi</taxon>
        <taxon>Dikarya</taxon>
        <taxon>Ascomycota</taxon>
        <taxon>Saccharomycotina</taxon>
        <taxon>Pichiomycetes</taxon>
        <taxon>Debaryomycetaceae</taxon>
        <taxon>Candida/Lodderomyces clade</taxon>
        <taxon>Candida</taxon>
    </lineage>
</organism>
<comment type="cofactor">
    <cofactor evidence="1">
        <name>Zn(2+)</name>
        <dbReference type="ChEBI" id="CHEBI:29105"/>
    </cofactor>
</comment>
<evidence type="ECO:0000256" key="2">
    <source>
        <dbReference type="ARBA" id="ARBA00022723"/>
    </source>
</evidence>
<name>A0A9W4TW58_9ASCO</name>
<dbReference type="Pfam" id="PF01661">
    <property type="entry name" value="Macro"/>
    <property type="match status" value="1"/>
</dbReference>
<reference evidence="7" key="1">
    <citation type="submission" date="2022-12" db="EMBL/GenBank/DDBJ databases">
        <authorList>
            <person name="Brejova B."/>
        </authorList>
    </citation>
    <scope>NUCLEOTIDE SEQUENCE</scope>
</reference>
<dbReference type="InterPro" id="IPR043472">
    <property type="entry name" value="Macro_dom-like"/>
</dbReference>
<evidence type="ECO:0000259" key="6">
    <source>
        <dbReference type="PROSITE" id="PS51154"/>
    </source>
</evidence>
<dbReference type="GO" id="GO:0046872">
    <property type="term" value="F:metal ion binding"/>
    <property type="evidence" value="ECO:0007669"/>
    <property type="project" value="UniProtKB-KW"/>
</dbReference>
<dbReference type="EMBL" id="CANTUO010000002">
    <property type="protein sequence ID" value="CAI5757999.1"/>
    <property type="molecule type" value="Genomic_DNA"/>
</dbReference>
<dbReference type="Gene3D" id="3.40.220.10">
    <property type="entry name" value="Leucine Aminopeptidase, subunit E, domain 1"/>
    <property type="match status" value="1"/>
</dbReference>
<dbReference type="GO" id="GO:0016798">
    <property type="term" value="F:hydrolase activity, acting on glycosyl bonds"/>
    <property type="evidence" value="ECO:0007669"/>
    <property type="project" value="UniProtKB-KW"/>
</dbReference>
<keyword evidence="5" id="KW-0326">Glycosidase</keyword>
<dbReference type="InterPro" id="IPR002589">
    <property type="entry name" value="Macro_dom"/>
</dbReference>
<dbReference type="PANTHER" id="PTHR11106">
    <property type="entry name" value="GANGLIOSIDE INDUCED DIFFERENTIATION ASSOCIATED PROTEIN 2-RELATED"/>
    <property type="match status" value="1"/>
</dbReference>
<evidence type="ECO:0000256" key="4">
    <source>
        <dbReference type="ARBA" id="ARBA00022833"/>
    </source>
</evidence>
<gene>
    <name evidence="7" type="ORF">CANVERA_P2511</name>
</gene>
<accession>A0A9W4TW58</accession>
<sequence>METYNLYEIIRTFICQRYLAPFPGDINAQINKFIKYQQDSKLKTSIKSITTNYIKNQTIISLWKGDITTLTNKSAIVNTANSALLGCFQPAHKCIDNVIHSAAGPDLRQACFEIIQEQGHEEETEGAKITPGFNLDAK</sequence>
<dbReference type="OrthoDB" id="6077599at2759"/>
<evidence type="ECO:0000256" key="1">
    <source>
        <dbReference type="ARBA" id="ARBA00001947"/>
    </source>
</evidence>
<keyword evidence="3" id="KW-0378">Hydrolase</keyword>
<evidence type="ECO:0000256" key="5">
    <source>
        <dbReference type="ARBA" id="ARBA00023295"/>
    </source>
</evidence>
<proteinExistence type="predicted"/>
<evidence type="ECO:0000313" key="8">
    <source>
        <dbReference type="Proteomes" id="UP001152885"/>
    </source>
</evidence>
<dbReference type="Proteomes" id="UP001152885">
    <property type="component" value="Unassembled WGS sequence"/>
</dbReference>
<feature type="domain" description="Macro" evidence="6">
    <location>
        <begin position="47"/>
        <end position="138"/>
    </location>
</feature>
<evidence type="ECO:0000313" key="7">
    <source>
        <dbReference type="EMBL" id="CAI5757999.1"/>
    </source>
</evidence>